<dbReference type="InterPro" id="IPR014756">
    <property type="entry name" value="Ig_E-set"/>
</dbReference>
<name>A0A917P5Y1_9DEIO</name>
<dbReference type="RefSeq" id="WP_188960530.1">
    <property type="nucleotide sequence ID" value="NZ_BMOE01000001.1"/>
</dbReference>
<evidence type="ECO:0000313" key="3">
    <source>
        <dbReference type="Proteomes" id="UP000635726"/>
    </source>
</evidence>
<evidence type="ECO:0000256" key="1">
    <source>
        <dbReference type="SAM" id="SignalP"/>
    </source>
</evidence>
<organism evidence="2 3">
    <name type="scientific">Deinococcus aquiradiocola</name>
    <dbReference type="NCBI Taxonomy" id="393059"/>
    <lineage>
        <taxon>Bacteria</taxon>
        <taxon>Thermotogati</taxon>
        <taxon>Deinococcota</taxon>
        <taxon>Deinococci</taxon>
        <taxon>Deinococcales</taxon>
        <taxon>Deinococcaceae</taxon>
        <taxon>Deinococcus</taxon>
    </lineage>
</organism>
<comment type="caution">
    <text evidence="2">The sequence shown here is derived from an EMBL/GenBank/DDBJ whole genome shotgun (WGS) entry which is preliminary data.</text>
</comment>
<dbReference type="InterPro" id="IPR013783">
    <property type="entry name" value="Ig-like_fold"/>
</dbReference>
<dbReference type="AlphaFoldDB" id="A0A917P5Y1"/>
<dbReference type="Gene3D" id="2.60.40.10">
    <property type="entry name" value="Immunoglobulins"/>
    <property type="match status" value="1"/>
</dbReference>
<accession>A0A917P5Y1</accession>
<evidence type="ECO:0000313" key="2">
    <source>
        <dbReference type="EMBL" id="GGJ63204.1"/>
    </source>
</evidence>
<proteinExistence type="predicted"/>
<gene>
    <name evidence="2" type="ORF">GCM10008939_03860</name>
</gene>
<reference evidence="2" key="2">
    <citation type="submission" date="2020-09" db="EMBL/GenBank/DDBJ databases">
        <authorList>
            <person name="Sun Q."/>
            <person name="Ohkuma M."/>
        </authorList>
    </citation>
    <scope>NUCLEOTIDE SEQUENCE</scope>
    <source>
        <strain evidence="2">JCM 14371</strain>
    </source>
</reference>
<feature type="signal peptide" evidence="1">
    <location>
        <begin position="1"/>
        <end position="23"/>
    </location>
</feature>
<dbReference type="EMBL" id="BMOE01000001">
    <property type="protein sequence ID" value="GGJ63204.1"/>
    <property type="molecule type" value="Genomic_DNA"/>
</dbReference>
<sequence length="126" mass="12803">MRVFFLTSLLTAGVVGLGFTSCAPQTQAVAGITVTPVLFKLSSAGVRGQNVTVQGRYLGGPSTARVVLGADSGGAGGYVLPANAIVSWTDSQIVFTVPANAPVGGSWLFVQVGDMRSTGLPFSVVQ</sequence>
<keyword evidence="1" id="KW-0732">Signal</keyword>
<reference evidence="2" key="1">
    <citation type="journal article" date="2014" name="Int. J. Syst. Evol. Microbiol.">
        <title>Complete genome sequence of Corynebacterium casei LMG S-19264T (=DSM 44701T), isolated from a smear-ripened cheese.</title>
        <authorList>
            <consortium name="US DOE Joint Genome Institute (JGI-PGF)"/>
            <person name="Walter F."/>
            <person name="Albersmeier A."/>
            <person name="Kalinowski J."/>
            <person name="Ruckert C."/>
        </authorList>
    </citation>
    <scope>NUCLEOTIDE SEQUENCE</scope>
    <source>
        <strain evidence="2">JCM 14371</strain>
    </source>
</reference>
<protein>
    <submittedName>
        <fullName evidence="2">Cell surface protein</fullName>
    </submittedName>
</protein>
<dbReference type="PROSITE" id="PS51257">
    <property type="entry name" value="PROKAR_LIPOPROTEIN"/>
    <property type="match status" value="1"/>
</dbReference>
<feature type="chain" id="PRO_5036942173" evidence="1">
    <location>
        <begin position="24"/>
        <end position="126"/>
    </location>
</feature>
<dbReference type="Proteomes" id="UP000635726">
    <property type="component" value="Unassembled WGS sequence"/>
</dbReference>
<dbReference type="SUPFAM" id="SSF81296">
    <property type="entry name" value="E set domains"/>
    <property type="match status" value="1"/>
</dbReference>
<keyword evidence="3" id="KW-1185">Reference proteome</keyword>